<name>A0AAD5EBB2_UMBRA</name>
<evidence type="ECO:0000256" key="1">
    <source>
        <dbReference type="SAM" id="Phobius"/>
    </source>
</evidence>
<keyword evidence="1" id="KW-0812">Transmembrane</keyword>
<keyword evidence="1" id="KW-0472">Membrane</keyword>
<keyword evidence="3" id="KW-1185">Reference proteome</keyword>
<evidence type="ECO:0000313" key="2">
    <source>
        <dbReference type="EMBL" id="KAI8580099.1"/>
    </source>
</evidence>
<feature type="transmembrane region" description="Helical" evidence="1">
    <location>
        <begin position="12"/>
        <end position="37"/>
    </location>
</feature>
<evidence type="ECO:0000313" key="3">
    <source>
        <dbReference type="Proteomes" id="UP001206595"/>
    </source>
</evidence>
<organism evidence="2 3">
    <name type="scientific">Umbelopsis ramanniana AG</name>
    <dbReference type="NCBI Taxonomy" id="1314678"/>
    <lineage>
        <taxon>Eukaryota</taxon>
        <taxon>Fungi</taxon>
        <taxon>Fungi incertae sedis</taxon>
        <taxon>Mucoromycota</taxon>
        <taxon>Mucoromycotina</taxon>
        <taxon>Umbelopsidomycetes</taxon>
        <taxon>Umbelopsidales</taxon>
        <taxon>Umbelopsidaceae</taxon>
        <taxon>Umbelopsis</taxon>
    </lineage>
</organism>
<proteinExistence type="predicted"/>
<dbReference type="Proteomes" id="UP001206595">
    <property type="component" value="Unassembled WGS sequence"/>
</dbReference>
<keyword evidence="1" id="KW-1133">Transmembrane helix</keyword>
<dbReference type="GeneID" id="75914102"/>
<dbReference type="AlphaFoldDB" id="A0AAD5EBB2"/>
<protein>
    <submittedName>
        <fullName evidence="2">Uncharacterized protein</fullName>
    </submittedName>
</protein>
<sequence>MTFYQPSLRTFALLFLCIESHQRSISLIAPFLIIAHFHTLDCLHSRKLYMVYCSIFMAYAVNTISSSEIAFRDCKCKPSPFQMRRA</sequence>
<comment type="caution">
    <text evidence="2">The sequence shown here is derived from an EMBL/GenBank/DDBJ whole genome shotgun (WGS) entry which is preliminary data.</text>
</comment>
<dbReference type="RefSeq" id="XP_051445103.1">
    <property type="nucleotide sequence ID" value="XM_051588757.1"/>
</dbReference>
<gene>
    <name evidence="2" type="ORF">K450DRAFT_239386</name>
</gene>
<reference evidence="2" key="1">
    <citation type="submission" date="2021-06" db="EMBL/GenBank/DDBJ databases">
        <authorList>
            <consortium name="DOE Joint Genome Institute"/>
            <person name="Mondo S.J."/>
            <person name="Amses K.R."/>
            <person name="Simmons D.R."/>
            <person name="Longcore J.E."/>
            <person name="Seto K."/>
            <person name="Alves G.H."/>
            <person name="Bonds A.E."/>
            <person name="Quandt C.A."/>
            <person name="Davis W.J."/>
            <person name="Chang Y."/>
            <person name="Letcher P.M."/>
            <person name="Powell M.J."/>
            <person name="Kuo A."/>
            <person name="Labutti K."/>
            <person name="Pangilinan J."/>
            <person name="Andreopoulos W."/>
            <person name="Tritt A."/>
            <person name="Riley R."/>
            <person name="Hundley H."/>
            <person name="Johnson J."/>
            <person name="Lipzen A."/>
            <person name="Barry K."/>
            <person name="Berbee M.L."/>
            <person name="Buchler N.E."/>
            <person name="Grigoriev I.V."/>
            <person name="Spatafora J.W."/>
            <person name="Stajich J.E."/>
            <person name="James T.Y."/>
        </authorList>
    </citation>
    <scope>NUCLEOTIDE SEQUENCE</scope>
    <source>
        <strain evidence="2">AG</strain>
    </source>
</reference>
<accession>A0AAD5EBB2</accession>
<feature type="transmembrane region" description="Helical" evidence="1">
    <location>
        <begin position="49"/>
        <end position="71"/>
    </location>
</feature>
<dbReference type="EMBL" id="MU620915">
    <property type="protein sequence ID" value="KAI8580099.1"/>
    <property type="molecule type" value="Genomic_DNA"/>
</dbReference>
<reference evidence="2" key="2">
    <citation type="journal article" date="2022" name="Proc. Natl. Acad. Sci. U.S.A.">
        <title>Diploid-dominant life cycles characterize the early evolution of Fungi.</title>
        <authorList>
            <person name="Amses K.R."/>
            <person name="Simmons D.R."/>
            <person name="Longcore J.E."/>
            <person name="Mondo S.J."/>
            <person name="Seto K."/>
            <person name="Jeronimo G.H."/>
            <person name="Bonds A.E."/>
            <person name="Quandt C.A."/>
            <person name="Davis W.J."/>
            <person name="Chang Y."/>
            <person name="Federici B.A."/>
            <person name="Kuo A."/>
            <person name="LaButti K."/>
            <person name="Pangilinan J."/>
            <person name="Andreopoulos W."/>
            <person name="Tritt A."/>
            <person name="Riley R."/>
            <person name="Hundley H."/>
            <person name="Johnson J."/>
            <person name="Lipzen A."/>
            <person name="Barry K."/>
            <person name="Lang B.F."/>
            <person name="Cuomo C.A."/>
            <person name="Buchler N.E."/>
            <person name="Grigoriev I.V."/>
            <person name="Spatafora J.W."/>
            <person name="Stajich J.E."/>
            <person name="James T.Y."/>
        </authorList>
    </citation>
    <scope>NUCLEOTIDE SEQUENCE</scope>
    <source>
        <strain evidence="2">AG</strain>
    </source>
</reference>